<evidence type="ECO:0000313" key="7">
    <source>
        <dbReference type="Proteomes" id="UP000712281"/>
    </source>
</evidence>
<dbReference type="InterPro" id="IPR013979">
    <property type="entry name" value="TIF_beta_prop-like"/>
</dbReference>
<accession>A0A8S9H434</accession>
<dbReference type="AlphaFoldDB" id="A0A8S9H434"/>
<keyword evidence="3" id="KW-0694">RNA-binding</keyword>
<comment type="caution">
    <text evidence="6">The sequence shown here is derived from an EMBL/GenBank/DDBJ whole genome shotgun (WGS) entry which is preliminary data.</text>
</comment>
<evidence type="ECO:0000256" key="2">
    <source>
        <dbReference type="ARBA" id="ARBA00022540"/>
    </source>
</evidence>
<reference evidence="6" key="1">
    <citation type="submission" date="2019-12" db="EMBL/GenBank/DDBJ databases">
        <title>Genome sequencing and annotation of Brassica cretica.</title>
        <authorList>
            <person name="Studholme D.J."/>
            <person name="Sarris P.F."/>
        </authorList>
    </citation>
    <scope>NUCLEOTIDE SEQUENCE</scope>
    <source>
        <strain evidence="6">PFS-001/15</strain>
        <tissue evidence="6">Leaf</tissue>
    </source>
</reference>
<dbReference type="Proteomes" id="UP000712281">
    <property type="component" value="Unassembled WGS sequence"/>
</dbReference>
<dbReference type="InterPro" id="IPR011400">
    <property type="entry name" value="EIF3B"/>
</dbReference>
<dbReference type="PANTHER" id="PTHR14068">
    <property type="entry name" value="EUKARYOTIC TRANSLATION INITIATION FACTOR 3 EIF3 -RELATED"/>
    <property type="match status" value="1"/>
</dbReference>
<evidence type="ECO:0000256" key="1">
    <source>
        <dbReference type="ARBA" id="ARBA00022490"/>
    </source>
</evidence>
<evidence type="ECO:0000256" key="4">
    <source>
        <dbReference type="ARBA" id="ARBA00022917"/>
    </source>
</evidence>
<evidence type="ECO:0000313" key="6">
    <source>
        <dbReference type="EMBL" id="KAF2551846.1"/>
    </source>
</evidence>
<dbReference type="GO" id="GO:0005852">
    <property type="term" value="C:eukaryotic translation initiation factor 3 complex"/>
    <property type="evidence" value="ECO:0007669"/>
    <property type="project" value="InterPro"/>
</dbReference>
<dbReference type="GO" id="GO:0003723">
    <property type="term" value="F:RNA binding"/>
    <property type="evidence" value="ECO:0007669"/>
    <property type="project" value="UniProtKB-KW"/>
</dbReference>
<organism evidence="6 7">
    <name type="scientific">Brassica cretica</name>
    <name type="common">Mustard</name>
    <dbReference type="NCBI Taxonomy" id="69181"/>
    <lineage>
        <taxon>Eukaryota</taxon>
        <taxon>Viridiplantae</taxon>
        <taxon>Streptophyta</taxon>
        <taxon>Embryophyta</taxon>
        <taxon>Tracheophyta</taxon>
        <taxon>Spermatophyta</taxon>
        <taxon>Magnoliopsida</taxon>
        <taxon>eudicotyledons</taxon>
        <taxon>Gunneridae</taxon>
        <taxon>Pentapetalae</taxon>
        <taxon>rosids</taxon>
        <taxon>malvids</taxon>
        <taxon>Brassicales</taxon>
        <taxon>Brassicaceae</taxon>
        <taxon>Brassiceae</taxon>
        <taxon>Brassica</taxon>
    </lineage>
</organism>
<evidence type="ECO:0000256" key="3">
    <source>
        <dbReference type="ARBA" id="ARBA00022884"/>
    </source>
</evidence>
<dbReference type="GO" id="GO:0003743">
    <property type="term" value="F:translation initiation factor activity"/>
    <property type="evidence" value="ECO:0007669"/>
    <property type="project" value="UniProtKB-KW"/>
</dbReference>
<sequence>MRTPGRVLKLVTLKAKQASALFSSPTGKHMVLADRLNGKLEFYNVDMLMTMTTVENFMAHIKWDPTGSCLIAEIPQNPQTVSLLELLGLPYLLDSSPVTGERTAIPASPVGTEFQTYSEEIPIDDIDEIEDIPEVEGDNIPH</sequence>
<dbReference type="GO" id="GO:0031369">
    <property type="term" value="F:translation initiation factor binding"/>
    <property type="evidence" value="ECO:0007669"/>
    <property type="project" value="InterPro"/>
</dbReference>
<dbReference type="Pfam" id="PF08662">
    <property type="entry name" value="eIF2A"/>
    <property type="match status" value="1"/>
</dbReference>
<proteinExistence type="predicted"/>
<name>A0A8S9H434_BRACR</name>
<dbReference type="EMBL" id="QGKW02001988">
    <property type="protein sequence ID" value="KAF2551846.1"/>
    <property type="molecule type" value="Genomic_DNA"/>
</dbReference>
<feature type="domain" description="Translation initiation factor beta propellor-like" evidence="5">
    <location>
        <begin position="7"/>
        <end position="71"/>
    </location>
</feature>
<keyword evidence="1" id="KW-0963">Cytoplasm</keyword>
<evidence type="ECO:0000259" key="5">
    <source>
        <dbReference type="Pfam" id="PF08662"/>
    </source>
</evidence>
<dbReference type="PANTHER" id="PTHR14068:SF0">
    <property type="entry name" value="EUKARYOTIC TRANSLATION INITIATION FACTOR 3 SUBUNIT B"/>
    <property type="match status" value="1"/>
</dbReference>
<keyword evidence="4" id="KW-0648">Protein biosynthesis</keyword>
<keyword evidence="2" id="KW-0396">Initiation factor</keyword>
<protein>
    <recommendedName>
        <fullName evidence="5">Translation initiation factor beta propellor-like domain-containing protein</fullName>
    </recommendedName>
</protein>
<gene>
    <name evidence="6" type="ORF">F2Q68_00037709</name>
</gene>